<name>A0A6J4V5U6_9BACT</name>
<sequence>MTRTDRQHGDIIPHAALRTPHSLGVLLLHGLTSGRTTVDGLVPHLEARDIPYQLPILRGHGTRAEDLAGATWHHWYEDAERALDRLLDDCDRAVVMGLSMGGVVALHLAAQRPERLAGVVAVAPALRLNISGQALLPLLARSGRYATVDVGRAFVDPDLAKGSTNYTRVPISAVYSLARYGAVVERVLPRVRVPLLVLYTPRDRVVRPVGAREVYDKAGTPAAQKKLLAFEDSGHEMLMDRSREAVFAAIMDFIEERRAATGDGAVAAGV</sequence>
<feature type="active site" description="Nucleophile" evidence="1">
    <location>
        <position position="99"/>
    </location>
</feature>
<dbReference type="GO" id="GO:0016020">
    <property type="term" value="C:membrane"/>
    <property type="evidence" value="ECO:0007669"/>
    <property type="project" value="TreeGrafter"/>
</dbReference>
<dbReference type="PANTHER" id="PTHR43798">
    <property type="entry name" value="MONOACYLGLYCEROL LIPASE"/>
    <property type="match status" value="1"/>
</dbReference>
<proteinExistence type="predicted"/>
<dbReference type="SUPFAM" id="SSF53474">
    <property type="entry name" value="alpha/beta-Hydrolases"/>
    <property type="match status" value="1"/>
</dbReference>
<organism evidence="3">
    <name type="scientific">uncultured Thermomicrobiales bacterium</name>
    <dbReference type="NCBI Taxonomy" id="1645740"/>
    <lineage>
        <taxon>Bacteria</taxon>
        <taxon>Pseudomonadati</taxon>
        <taxon>Thermomicrobiota</taxon>
        <taxon>Thermomicrobia</taxon>
        <taxon>Thermomicrobiales</taxon>
        <taxon>environmental samples</taxon>
    </lineage>
</organism>
<gene>
    <name evidence="3" type="ORF">AVDCRST_MAG88-2156</name>
</gene>
<reference evidence="3" key="1">
    <citation type="submission" date="2020-02" db="EMBL/GenBank/DDBJ databases">
        <authorList>
            <person name="Meier V. D."/>
        </authorList>
    </citation>
    <scope>NUCLEOTIDE SEQUENCE</scope>
    <source>
        <strain evidence="3">AVDCRST_MAG88</strain>
    </source>
</reference>
<feature type="active site" description="Charge relay system" evidence="1">
    <location>
        <position position="203"/>
    </location>
</feature>
<evidence type="ECO:0000256" key="1">
    <source>
        <dbReference type="PIRSR" id="PIRSR017388-1"/>
    </source>
</evidence>
<accession>A0A6J4V5U6</accession>
<evidence type="ECO:0000259" key="2">
    <source>
        <dbReference type="Pfam" id="PF12146"/>
    </source>
</evidence>
<dbReference type="PIRSF" id="PIRSF017388">
    <property type="entry name" value="Esterase_lipase"/>
    <property type="match status" value="1"/>
</dbReference>
<dbReference type="GO" id="GO:0046464">
    <property type="term" value="P:acylglycerol catabolic process"/>
    <property type="evidence" value="ECO:0007669"/>
    <property type="project" value="TreeGrafter"/>
</dbReference>
<feature type="active site" description="Charge relay system" evidence="1">
    <location>
        <position position="235"/>
    </location>
</feature>
<dbReference type="InterPro" id="IPR012354">
    <property type="entry name" value="Esterase_lipase"/>
</dbReference>
<dbReference type="GO" id="GO:0047372">
    <property type="term" value="F:monoacylglycerol lipase activity"/>
    <property type="evidence" value="ECO:0007669"/>
    <property type="project" value="TreeGrafter"/>
</dbReference>
<feature type="domain" description="Serine aminopeptidase S33" evidence="2">
    <location>
        <begin position="25"/>
        <end position="241"/>
    </location>
</feature>
<dbReference type="InterPro" id="IPR029058">
    <property type="entry name" value="AB_hydrolase_fold"/>
</dbReference>
<dbReference type="AlphaFoldDB" id="A0A6J4V5U6"/>
<dbReference type="InterPro" id="IPR022742">
    <property type="entry name" value="Hydrolase_4"/>
</dbReference>
<dbReference type="PANTHER" id="PTHR43798:SF5">
    <property type="entry name" value="MONOACYLGLYCEROL LIPASE ABHD6"/>
    <property type="match status" value="1"/>
</dbReference>
<dbReference type="EMBL" id="CADCWM010000560">
    <property type="protein sequence ID" value="CAA9568940.1"/>
    <property type="molecule type" value="Genomic_DNA"/>
</dbReference>
<dbReference type="InterPro" id="IPR050266">
    <property type="entry name" value="AB_hydrolase_sf"/>
</dbReference>
<dbReference type="Gene3D" id="3.40.50.1820">
    <property type="entry name" value="alpha/beta hydrolase"/>
    <property type="match status" value="1"/>
</dbReference>
<evidence type="ECO:0000313" key="3">
    <source>
        <dbReference type="EMBL" id="CAA9568940.1"/>
    </source>
</evidence>
<protein>
    <recommendedName>
        <fullName evidence="2">Serine aminopeptidase S33 domain-containing protein</fullName>
    </recommendedName>
</protein>
<dbReference type="Pfam" id="PF12146">
    <property type="entry name" value="Hydrolase_4"/>
    <property type="match status" value="1"/>
</dbReference>